<evidence type="ECO:0000256" key="1">
    <source>
        <dbReference type="SAM" id="MobiDB-lite"/>
    </source>
</evidence>
<feature type="region of interest" description="Disordered" evidence="1">
    <location>
        <begin position="439"/>
        <end position="466"/>
    </location>
</feature>
<evidence type="ECO:0000313" key="4">
    <source>
        <dbReference type="Proteomes" id="UP000499080"/>
    </source>
</evidence>
<feature type="compositionally biased region" description="Basic and acidic residues" evidence="1">
    <location>
        <begin position="457"/>
        <end position="466"/>
    </location>
</feature>
<dbReference type="EMBL" id="BGPR01121218">
    <property type="protein sequence ID" value="GBN20882.1"/>
    <property type="molecule type" value="Genomic_DNA"/>
</dbReference>
<protein>
    <submittedName>
        <fullName evidence="3">Uncharacterized protein</fullName>
    </submittedName>
</protein>
<organism evidence="3 4">
    <name type="scientific">Araneus ventricosus</name>
    <name type="common">Orbweaver spider</name>
    <name type="synonym">Epeira ventricosa</name>
    <dbReference type="NCBI Taxonomy" id="182803"/>
    <lineage>
        <taxon>Eukaryota</taxon>
        <taxon>Metazoa</taxon>
        <taxon>Ecdysozoa</taxon>
        <taxon>Arthropoda</taxon>
        <taxon>Chelicerata</taxon>
        <taxon>Arachnida</taxon>
        <taxon>Araneae</taxon>
        <taxon>Araneomorphae</taxon>
        <taxon>Entelegynae</taxon>
        <taxon>Araneoidea</taxon>
        <taxon>Araneidae</taxon>
        <taxon>Araneus</taxon>
    </lineage>
</organism>
<gene>
    <name evidence="2" type="ORF">AVEN_1718_1</name>
    <name evidence="3" type="ORF">AVEN_221991_1</name>
</gene>
<comment type="caution">
    <text evidence="3">The sequence shown here is derived from an EMBL/GenBank/DDBJ whole genome shotgun (WGS) entry which is preliminary data.</text>
</comment>
<reference evidence="3 4" key="1">
    <citation type="journal article" date="2019" name="Sci. Rep.">
        <title>Orb-weaving spider Araneus ventricosus genome elucidates the spidroin gene catalogue.</title>
        <authorList>
            <person name="Kono N."/>
            <person name="Nakamura H."/>
            <person name="Ohtoshi R."/>
            <person name="Moran D.A.P."/>
            <person name="Shinohara A."/>
            <person name="Yoshida Y."/>
            <person name="Fujiwara M."/>
            <person name="Mori M."/>
            <person name="Tomita M."/>
            <person name="Arakawa K."/>
        </authorList>
    </citation>
    <scope>NUCLEOTIDE SEQUENCE [LARGE SCALE GENOMIC DNA]</scope>
</reference>
<feature type="compositionally biased region" description="Basic residues" evidence="1">
    <location>
        <begin position="371"/>
        <end position="386"/>
    </location>
</feature>
<feature type="region of interest" description="Disordered" evidence="1">
    <location>
        <begin position="341"/>
        <end position="387"/>
    </location>
</feature>
<dbReference type="OrthoDB" id="8123322at2759"/>
<name>A0A4Y2M342_ARAVE</name>
<dbReference type="Proteomes" id="UP000499080">
    <property type="component" value="Unassembled WGS sequence"/>
</dbReference>
<proteinExistence type="predicted"/>
<sequence>MGIANISGILSGAGSNISKAFKDLYDLWFDEGSKTQYLKTLEKEGINLARISSILHGAGANVPKAFKELYDFWFDAKGKKTQHLKHFIKKKDGERSFTLYNISGILSKAGAKAKDAFERLHNICFNDEGKRTQLLDDFYGAGFMPSNLSGALFGTGVRASSALERLHSACFNEKGERTELLDDFYQVGFLPGHLCSLLSGATDDLEKFHDFCFKGKAKRYLKHFLNDAESFTLSNLSKILHGAGANIYSAFEDFHDVCFDEKGNKMQLLGDFRNAGFVPSYLSNILSMAGANAPHILRKFNECCFNKENYLNHFLTEKTLFTPKDLSKILYGMDRMLVKKATNAGPKPSNSSERTELEHNLNSLHQSDPRAKRKTRKGSTNRKRRGLYLPSFEARDVKINGKCTAITHGLSQTLLSQGSESFLGNLKISAEIFKHIAQDKRSTGKENRKIRRKRGHSVADKDGTASKRLRMDVNVNSNEDSVFPSNLQDKPGQDKLHNACQTKQYIPHHLIGLMYRLDLSVLCSLKKFTYEHKYPSLSLVFGDSEIDEFNDIVLRYKKKSVHIQIENVDKYYVNSGISYARLFTKEKRSFSINNYFDSFVKHLISKSGSLSNNIEYLIVYTNSGLDLTEKKKLKEG</sequence>
<dbReference type="AlphaFoldDB" id="A0A4Y2M342"/>
<keyword evidence="4" id="KW-1185">Reference proteome</keyword>
<dbReference type="EMBL" id="BGPR01121251">
    <property type="protein sequence ID" value="GBN20984.1"/>
    <property type="molecule type" value="Genomic_DNA"/>
</dbReference>
<evidence type="ECO:0000313" key="3">
    <source>
        <dbReference type="EMBL" id="GBN20984.1"/>
    </source>
</evidence>
<evidence type="ECO:0000313" key="2">
    <source>
        <dbReference type="EMBL" id="GBN20882.1"/>
    </source>
</evidence>
<accession>A0A4Y2M342</accession>